<protein>
    <submittedName>
        <fullName evidence="1">Uncharacterized protein</fullName>
    </submittedName>
</protein>
<keyword evidence="2" id="KW-1185">Reference proteome</keyword>
<dbReference type="EMBL" id="JANHOG010001889">
    <property type="protein sequence ID" value="KAJ3530250.1"/>
    <property type="molecule type" value="Genomic_DNA"/>
</dbReference>
<reference evidence="1" key="1">
    <citation type="submission" date="2022-07" db="EMBL/GenBank/DDBJ databases">
        <title>Genome Sequence of Phlebia brevispora.</title>
        <authorList>
            <person name="Buettner E."/>
        </authorList>
    </citation>
    <scope>NUCLEOTIDE SEQUENCE</scope>
    <source>
        <strain evidence="1">MPL23</strain>
    </source>
</reference>
<proteinExistence type="predicted"/>
<name>A0ACC1S1P9_9APHY</name>
<organism evidence="1 2">
    <name type="scientific">Phlebia brevispora</name>
    <dbReference type="NCBI Taxonomy" id="194682"/>
    <lineage>
        <taxon>Eukaryota</taxon>
        <taxon>Fungi</taxon>
        <taxon>Dikarya</taxon>
        <taxon>Basidiomycota</taxon>
        <taxon>Agaricomycotina</taxon>
        <taxon>Agaricomycetes</taxon>
        <taxon>Polyporales</taxon>
        <taxon>Meruliaceae</taxon>
        <taxon>Phlebia</taxon>
    </lineage>
</organism>
<evidence type="ECO:0000313" key="2">
    <source>
        <dbReference type="Proteomes" id="UP001148662"/>
    </source>
</evidence>
<dbReference type="Proteomes" id="UP001148662">
    <property type="component" value="Unassembled WGS sequence"/>
</dbReference>
<evidence type="ECO:0000313" key="1">
    <source>
        <dbReference type="EMBL" id="KAJ3530250.1"/>
    </source>
</evidence>
<sequence>MFEDELPHASGLMHALQARDQVGFTTQIVSPHFVPFGVGGIRSALHVHAVLSLEPAASTRHPLQLEIPESAEASGAPPKFYCELCNRLFGSDQALAAHQINSPKHGGPSVLACSICGRKFKSKKDLVNHCVSSAKHPYCKACDTLFPTREKLEEHYESSHIFCTSCRKLFGSQKGLETHACLMRWYCEVCMRTFKDQNALNSHLRTSPAHKGHVRTCPGRGCERTFVTYADLAGHLESGACCSEVTRRQINTLAVKLDTKRVITDSSRLLTGADGTMLPPEVVETIATERSFNGSGYQCMLCRRTFATLMRLNTHLASPVHESKIYLCPKQYSGCGRKFKTLSALMQHAERSHTCKIGQFRSTINKILDDLTAKFAEVGFQ</sequence>
<accession>A0ACC1S1P9</accession>
<comment type="caution">
    <text evidence="1">The sequence shown here is derived from an EMBL/GenBank/DDBJ whole genome shotgun (WGS) entry which is preliminary data.</text>
</comment>
<gene>
    <name evidence="1" type="ORF">NM688_g7736</name>
</gene>